<dbReference type="Gene3D" id="3.30.930.10">
    <property type="entry name" value="Bira Bifunctional Protein, Domain 2"/>
    <property type="match status" value="1"/>
</dbReference>
<keyword evidence="20" id="KW-1185">Reference proteome</keyword>
<dbReference type="SUPFAM" id="SSF46955">
    <property type="entry name" value="Putative DNA-binding domain"/>
    <property type="match status" value="1"/>
</dbReference>
<dbReference type="PROSITE" id="PS51447">
    <property type="entry name" value="FDX_ACB"/>
    <property type="match status" value="1"/>
</dbReference>
<comment type="catalytic activity">
    <reaction evidence="13 14">
        <text>tRNA(Phe) + L-phenylalanine + ATP = L-phenylalanyl-tRNA(Phe) + AMP + diphosphate + H(+)</text>
        <dbReference type="Rhea" id="RHEA:19413"/>
        <dbReference type="Rhea" id="RHEA-COMP:9668"/>
        <dbReference type="Rhea" id="RHEA-COMP:9699"/>
        <dbReference type="ChEBI" id="CHEBI:15378"/>
        <dbReference type="ChEBI" id="CHEBI:30616"/>
        <dbReference type="ChEBI" id="CHEBI:33019"/>
        <dbReference type="ChEBI" id="CHEBI:58095"/>
        <dbReference type="ChEBI" id="CHEBI:78442"/>
        <dbReference type="ChEBI" id="CHEBI:78531"/>
        <dbReference type="ChEBI" id="CHEBI:456215"/>
        <dbReference type="EC" id="6.1.1.20"/>
    </reaction>
</comment>
<accession>A0A4D6YKW5</accession>
<evidence type="ECO:0000256" key="2">
    <source>
        <dbReference type="ARBA" id="ARBA00008653"/>
    </source>
</evidence>
<comment type="caution">
    <text evidence="14">Lacks conserved residue(s) required for the propagation of feature annotation.</text>
</comment>
<comment type="subunit">
    <text evidence="3 14">Tetramer of two alpha and two beta subunits.</text>
</comment>
<dbReference type="EC" id="6.1.1.20" evidence="14"/>
<keyword evidence="6 14" id="KW-0479">Metal-binding</keyword>
<dbReference type="InterPro" id="IPR012340">
    <property type="entry name" value="NA-bd_OB-fold"/>
</dbReference>
<dbReference type="EMBL" id="CP032998">
    <property type="protein sequence ID" value="QCI26278.1"/>
    <property type="molecule type" value="Genomic_DNA"/>
</dbReference>
<dbReference type="PROSITE" id="PS50886">
    <property type="entry name" value="TRBD"/>
    <property type="match status" value="1"/>
</dbReference>
<evidence type="ECO:0000256" key="10">
    <source>
        <dbReference type="ARBA" id="ARBA00022884"/>
    </source>
</evidence>
<dbReference type="InterPro" id="IPR002547">
    <property type="entry name" value="tRNA-bd_dom"/>
</dbReference>
<dbReference type="Pfam" id="PF01588">
    <property type="entry name" value="tRNA_bind"/>
    <property type="match status" value="1"/>
</dbReference>
<gene>
    <name evidence="14 19" type="primary">pheT</name>
    <name evidence="19" type="ORF">D9V79_00430</name>
</gene>
<dbReference type="GO" id="GO:0005524">
    <property type="term" value="F:ATP binding"/>
    <property type="evidence" value="ECO:0007669"/>
    <property type="project" value="UniProtKB-UniRule"/>
</dbReference>
<evidence type="ECO:0000313" key="19">
    <source>
        <dbReference type="EMBL" id="QCI26278.1"/>
    </source>
</evidence>
<dbReference type="Pfam" id="PF17759">
    <property type="entry name" value="tRNA_synthFbeta"/>
    <property type="match status" value="1"/>
</dbReference>
<evidence type="ECO:0000256" key="3">
    <source>
        <dbReference type="ARBA" id="ARBA00011209"/>
    </source>
</evidence>
<proteinExistence type="inferred from homology"/>
<dbReference type="NCBIfam" id="TIGR00472">
    <property type="entry name" value="pheT_bact"/>
    <property type="match status" value="1"/>
</dbReference>
<evidence type="ECO:0000256" key="14">
    <source>
        <dbReference type="HAMAP-Rule" id="MF_00283"/>
    </source>
</evidence>
<dbReference type="RefSeq" id="WP_158351615.1">
    <property type="nucleotide sequence ID" value="NZ_CP032998.1"/>
</dbReference>
<comment type="cofactor">
    <cofactor evidence="14">
        <name>Mg(2+)</name>
        <dbReference type="ChEBI" id="CHEBI:18420"/>
    </cofactor>
    <text evidence="14">Binds 2 magnesium ions per tetramer.</text>
</comment>
<dbReference type="GO" id="GO:0000287">
    <property type="term" value="F:magnesium ion binding"/>
    <property type="evidence" value="ECO:0007669"/>
    <property type="project" value="UniProtKB-UniRule"/>
</dbReference>
<dbReference type="OrthoDB" id="9805455at2"/>
<keyword evidence="7 14" id="KW-0547">Nucleotide-binding</keyword>
<dbReference type="InterPro" id="IPR020825">
    <property type="entry name" value="Phe-tRNA_synthase-like_B3/B4"/>
</dbReference>
<dbReference type="PANTHER" id="PTHR10947:SF0">
    <property type="entry name" value="PHENYLALANINE--TRNA LIGASE BETA SUBUNIT"/>
    <property type="match status" value="1"/>
</dbReference>
<dbReference type="InterPro" id="IPR009061">
    <property type="entry name" value="DNA-bd_dom_put_sf"/>
</dbReference>
<dbReference type="InterPro" id="IPR005147">
    <property type="entry name" value="tRNA_synthase_B5-dom"/>
</dbReference>
<evidence type="ECO:0000256" key="7">
    <source>
        <dbReference type="ARBA" id="ARBA00022741"/>
    </source>
</evidence>
<keyword evidence="4 15" id="KW-0820">tRNA-binding</keyword>
<sequence length="797" mass="93065">MRFSEKWLCDWINPLVNISNIYTQMTQSGLEVEEIKENISNNLYNVVIGEIISCSFHDTLQDYQILTINLGQIKKLIVICNKKKYQINTKVVVAKIGSILSNNVVINELKIGNVYSYGKICSFNDLGMFGGCKNIIEVPNNIKVGSNLYDCEFYRDHIFKMNILHNRMDALGILGIAREISILNNFELPKINHVNILQKTTDQFKINVKIDDIAFSYRTILIKNINLKVETPLWMKERLRKCHVDSVNIVVDILNYVRIELGQFFYVFNFLSQIDKISLEFCNIFNKKQYYYKNIVLNNKVIVFSSIGEILSVIGINNSDIFSINLDDTSLYIASFFIDLELLSNSLYHFKRSNPNFIINDYYVDPALQTKSINYISSLFLKICGGDSGPVVKYISKKYYTYIKVIRLYYQNIKRIVGYDINHNIVYNILDRLGYNIIRSNSQFYDLLPPTWRLDIKIEEDIISEIVRIYQYDNIVPIYFKVYDPVIKNNIAENVLKRAKYALVDKGYHEIISYSFVNVHMQRLMYPNKKYLSLLNPISRDLSCMRISLWIGLIKTFLYHQNRQYNEIKLFESGLCFSPNTKELLKVKQDLLLSGIMGSSINDKKHWDVSMKKMDFYDIKGDVEFLLESIGYLDDIHFGYKQIYGLHPHQSAVIYYKNVIIGSFGALHPILLKKFDIIGNVFLFEFFWKKMPFNYIINIKNFSDFPISIRDISILVDNNIFVGNLIQECKKKFLYDIVDIKIFDVYKGTGIPQGKKSVSLSLIFQNCYKTYKDQEVNDMTNTCMEILKKKFGAVLRK</sequence>
<dbReference type="SMART" id="SM00874">
    <property type="entry name" value="B5"/>
    <property type="match status" value="1"/>
</dbReference>
<feature type="domain" description="TRNA-binding" evidence="16">
    <location>
        <begin position="40"/>
        <end position="149"/>
    </location>
</feature>
<dbReference type="CDD" id="cd00769">
    <property type="entry name" value="PheRS_beta_core"/>
    <property type="match status" value="1"/>
</dbReference>
<dbReference type="PANTHER" id="PTHR10947">
    <property type="entry name" value="PHENYLALANYL-TRNA SYNTHETASE BETA CHAIN AND LEUCINE-RICH REPEAT-CONTAINING PROTEIN 47"/>
    <property type="match status" value="1"/>
</dbReference>
<dbReference type="SUPFAM" id="SSF55681">
    <property type="entry name" value="Class II aaRS and biotin synthetases"/>
    <property type="match status" value="1"/>
</dbReference>
<evidence type="ECO:0000256" key="6">
    <source>
        <dbReference type="ARBA" id="ARBA00022723"/>
    </source>
</evidence>
<dbReference type="Gene3D" id="3.30.56.10">
    <property type="match status" value="2"/>
</dbReference>
<protein>
    <recommendedName>
        <fullName evidence="14">Phenylalanine--tRNA ligase beta subunit</fullName>
        <ecNumber evidence="14">6.1.1.20</ecNumber>
    </recommendedName>
    <alternativeName>
        <fullName evidence="14">Phenylalanyl-tRNA synthetase beta subunit</fullName>
        <shortName evidence="14">PheRS</shortName>
    </alternativeName>
</protein>
<evidence type="ECO:0000256" key="9">
    <source>
        <dbReference type="ARBA" id="ARBA00022842"/>
    </source>
</evidence>
<feature type="binding site" evidence="14">
    <location>
        <position position="461"/>
    </location>
    <ligand>
        <name>Mg(2+)</name>
        <dbReference type="ChEBI" id="CHEBI:18420"/>
        <note>shared with alpha subunit</note>
    </ligand>
</feature>
<evidence type="ECO:0000256" key="8">
    <source>
        <dbReference type="ARBA" id="ARBA00022840"/>
    </source>
</evidence>
<evidence type="ECO:0000259" key="17">
    <source>
        <dbReference type="PROSITE" id="PS51447"/>
    </source>
</evidence>
<dbReference type="InterPro" id="IPR004532">
    <property type="entry name" value="Phe-tRNA-ligase_IIc_bsu_bact"/>
</dbReference>
<feature type="domain" description="FDX-ACB" evidence="17">
    <location>
        <begin position="703"/>
        <end position="796"/>
    </location>
</feature>
<evidence type="ECO:0000256" key="12">
    <source>
        <dbReference type="ARBA" id="ARBA00023146"/>
    </source>
</evidence>
<dbReference type="GO" id="GO:0000049">
    <property type="term" value="F:tRNA binding"/>
    <property type="evidence" value="ECO:0007669"/>
    <property type="project" value="UniProtKB-UniRule"/>
</dbReference>
<evidence type="ECO:0000256" key="15">
    <source>
        <dbReference type="PROSITE-ProRule" id="PRU00209"/>
    </source>
</evidence>
<feature type="domain" description="B5" evidence="18">
    <location>
        <begin position="401"/>
        <end position="477"/>
    </location>
</feature>
<keyword evidence="11 14" id="KW-0648">Protein biosynthesis</keyword>
<keyword evidence="9 14" id="KW-0460">Magnesium</keyword>
<evidence type="ECO:0000256" key="11">
    <source>
        <dbReference type="ARBA" id="ARBA00022917"/>
    </source>
</evidence>
<dbReference type="InterPro" id="IPR036690">
    <property type="entry name" value="Fdx_antiC-bd_sf"/>
</dbReference>
<dbReference type="SMART" id="SM00896">
    <property type="entry name" value="FDX-ACB"/>
    <property type="match status" value="1"/>
</dbReference>
<keyword evidence="12 14" id="KW-0030">Aminoacyl-tRNA synthetase</keyword>
<dbReference type="GO" id="GO:0009328">
    <property type="term" value="C:phenylalanine-tRNA ligase complex"/>
    <property type="evidence" value="ECO:0007669"/>
    <property type="project" value="TreeGrafter"/>
</dbReference>
<keyword evidence="10 15" id="KW-0694">RNA-binding</keyword>
<dbReference type="AlphaFoldDB" id="A0A4D6YKW5"/>
<dbReference type="GO" id="GO:0006432">
    <property type="term" value="P:phenylalanyl-tRNA aminoacylation"/>
    <property type="evidence" value="ECO:0007669"/>
    <property type="project" value="UniProtKB-UniRule"/>
</dbReference>
<reference evidence="19 20" key="1">
    <citation type="submission" date="2018-10" db="EMBL/GenBank/DDBJ databases">
        <title>Comparative functional genomics of the obligate endosymbiont Buchnera aphidicola.</title>
        <authorList>
            <person name="Chong R.A."/>
        </authorList>
    </citation>
    <scope>NUCLEOTIDE SEQUENCE [LARGE SCALE GENOMIC DNA]</scope>
    <source>
        <strain evidence="19 20">Ssp</strain>
    </source>
</reference>
<dbReference type="Pfam" id="PF03484">
    <property type="entry name" value="B5"/>
    <property type="match status" value="1"/>
</dbReference>
<dbReference type="Pfam" id="PF03483">
    <property type="entry name" value="B3_4"/>
    <property type="match status" value="1"/>
</dbReference>
<dbReference type="InterPro" id="IPR005121">
    <property type="entry name" value="Fdx_antiC-bd"/>
</dbReference>
<keyword evidence="5 14" id="KW-0436">Ligase</keyword>
<evidence type="ECO:0000256" key="4">
    <source>
        <dbReference type="ARBA" id="ARBA00022555"/>
    </source>
</evidence>
<dbReference type="InterPro" id="IPR045060">
    <property type="entry name" value="Phe-tRNA-ligase_IIc_bsu"/>
</dbReference>
<feature type="binding site" evidence="14">
    <location>
        <position position="455"/>
    </location>
    <ligand>
        <name>Mg(2+)</name>
        <dbReference type="ChEBI" id="CHEBI:18420"/>
        <note>shared with alpha subunit</note>
    </ligand>
</feature>
<dbReference type="SUPFAM" id="SSF54991">
    <property type="entry name" value="Anticodon-binding domain of PheRS"/>
    <property type="match status" value="1"/>
</dbReference>
<dbReference type="Gene3D" id="2.40.50.140">
    <property type="entry name" value="Nucleic acid-binding proteins"/>
    <property type="match status" value="1"/>
</dbReference>
<dbReference type="Gene3D" id="3.50.40.10">
    <property type="entry name" value="Phenylalanyl-trna Synthetase, Chain B, domain 3"/>
    <property type="match status" value="1"/>
</dbReference>
<keyword evidence="8 14" id="KW-0067">ATP-binding</keyword>
<dbReference type="Pfam" id="PF03147">
    <property type="entry name" value="FDX-ACB"/>
    <property type="match status" value="1"/>
</dbReference>
<dbReference type="GO" id="GO:0004826">
    <property type="term" value="F:phenylalanine-tRNA ligase activity"/>
    <property type="evidence" value="ECO:0007669"/>
    <property type="project" value="UniProtKB-UniRule"/>
</dbReference>
<comment type="similarity">
    <text evidence="2 14">Belongs to the phenylalanyl-tRNA synthetase beta subunit family. Type 1 subfamily.</text>
</comment>
<dbReference type="PROSITE" id="PS51483">
    <property type="entry name" value="B5"/>
    <property type="match status" value="1"/>
</dbReference>
<evidence type="ECO:0000259" key="18">
    <source>
        <dbReference type="PROSITE" id="PS51483"/>
    </source>
</evidence>
<name>A0A4D6YKW5_9GAMM</name>
<keyword evidence="14" id="KW-0963">Cytoplasm</keyword>
<dbReference type="InterPro" id="IPR045864">
    <property type="entry name" value="aa-tRNA-synth_II/BPL/LPL"/>
</dbReference>
<evidence type="ECO:0000256" key="5">
    <source>
        <dbReference type="ARBA" id="ARBA00022598"/>
    </source>
</evidence>
<organism evidence="19 20">
    <name type="scientific">Buchnera aphidicola</name>
    <name type="common">Stegophylla sp.</name>
    <dbReference type="NCBI Taxonomy" id="2315800"/>
    <lineage>
        <taxon>Bacteria</taxon>
        <taxon>Pseudomonadati</taxon>
        <taxon>Pseudomonadota</taxon>
        <taxon>Gammaproteobacteria</taxon>
        <taxon>Enterobacterales</taxon>
        <taxon>Erwiniaceae</taxon>
        <taxon>Buchnera</taxon>
    </lineage>
</organism>
<dbReference type="InterPro" id="IPR005146">
    <property type="entry name" value="B3/B4_tRNA-bd"/>
</dbReference>
<dbReference type="HAMAP" id="MF_00283">
    <property type="entry name" value="Phe_tRNA_synth_beta1"/>
    <property type="match status" value="1"/>
</dbReference>
<evidence type="ECO:0000256" key="1">
    <source>
        <dbReference type="ARBA" id="ARBA00004496"/>
    </source>
</evidence>
<dbReference type="Gene3D" id="3.30.70.380">
    <property type="entry name" value="Ferrodoxin-fold anticodon-binding domain"/>
    <property type="match status" value="1"/>
</dbReference>
<dbReference type="SUPFAM" id="SSF50249">
    <property type="entry name" value="Nucleic acid-binding proteins"/>
    <property type="match status" value="1"/>
</dbReference>
<feature type="binding site" evidence="14">
    <location>
        <position position="465"/>
    </location>
    <ligand>
        <name>Mg(2+)</name>
        <dbReference type="ChEBI" id="CHEBI:18420"/>
        <note>shared with alpha subunit</note>
    </ligand>
</feature>
<dbReference type="Proteomes" id="UP000298636">
    <property type="component" value="Chromosome"/>
</dbReference>
<evidence type="ECO:0000256" key="13">
    <source>
        <dbReference type="ARBA" id="ARBA00049255"/>
    </source>
</evidence>
<dbReference type="SUPFAM" id="SSF56037">
    <property type="entry name" value="PheT/TilS domain"/>
    <property type="match status" value="1"/>
</dbReference>
<evidence type="ECO:0000313" key="20">
    <source>
        <dbReference type="Proteomes" id="UP000298636"/>
    </source>
</evidence>
<evidence type="ECO:0000259" key="16">
    <source>
        <dbReference type="PROSITE" id="PS50886"/>
    </source>
</evidence>
<dbReference type="InterPro" id="IPR041616">
    <property type="entry name" value="PheRS_beta_core"/>
</dbReference>
<comment type="subcellular location">
    <subcellularLocation>
        <location evidence="1 14">Cytoplasm</location>
    </subcellularLocation>
</comment>
<dbReference type="SMART" id="SM00873">
    <property type="entry name" value="B3_4"/>
    <property type="match status" value="1"/>
</dbReference>